<dbReference type="RefSeq" id="WP_088519308.1">
    <property type="nucleotide sequence ID" value="NZ_FYDG01000001.1"/>
</dbReference>
<evidence type="ECO:0000313" key="3">
    <source>
        <dbReference type="Proteomes" id="UP000198418"/>
    </source>
</evidence>
<dbReference type="OrthoDB" id="8004833at2"/>
<dbReference type="Proteomes" id="UP000198418">
    <property type="component" value="Unassembled WGS sequence"/>
</dbReference>
<evidence type="ECO:0000313" key="2">
    <source>
        <dbReference type="EMBL" id="SNB60704.1"/>
    </source>
</evidence>
<protein>
    <submittedName>
        <fullName evidence="2">Uncharacterized protein</fullName>
    </submittedName>
</protein>
<dbReference type="AlphaFoldDB" id="A0A212QMW9"/>
<organism evidence="2 3">
    <name type="scientific">Rhodoblastus acidophilus</name>
    <name type="common">Rhodopseudomonas acidophila</name>
    <dbReference type="NCBI Taxonomy" id="1074"/>
    <lineage>
        <taxon>Bacteria</taxon>
        <taxon>Pseudomonadati</taxon>
        <taxon>Pseudomonadota</taxon>
        <taxon>Alphaproteobacteria</taxon>
        <taxon>Hyphomicrobiales</taxon>
        <taxon>Rhodoblastaceae</taxon>
        <taxon>Rhodoblastus</taxon>
    </lineage>
</organism>
<evidence type="ECO:0000256" key="1">
    <source>
        <dbReference type="SAM" id="SignalP"/>
    </source>
</evidence>
<feature type="signal peptide" evidence="1">
    <location>
        <begin position="1"/>
        <end position="24"/>
    </location>
</feature>
<sequence>MKKLMLAVAALSLLGSLAPTASQAQNCSRLRWACEHKDELGLEGAGTCRRYREACSGGHEENRCAKLRWTCEHKDELGLEGAGTCQRYREACGGYY</sequence>
<name>A0A212QMW9_RHOAC</name>
<accession>A0A212QMW9</accession>
<keyword evidence="3" id="KW-1185">Reference proteome</keyword>
<gene>
    <name evidence="2" type="ORF">SAMN06265338_101892</name>
</gene>
<feature type="chain" id="PRO_5012194388" evidence="1">
    <location>
        <begin position="25"/>
        <end position="96"/>
    </location>
</feature>
<reference evidence="3" key="1">
    <citation type="submission" date="2017-06" db="EMBL/GenBank/DDBJ databases">
        <authorList>
            <person name="Varghese N."/>
            <person name="Submissions S."/>
        </authorList>
    </citation>
    <scope>NUCLEOTIDE SEQUENCE [LARGE SCALE GENOMIC DNA]</scope>
    <source>
        <strain evidence="3">DSM 137</strain>
    </source>
</reference>
<proteinExistence type="predicted"/>
<dbReference type="EMBL" id="FYDG01000001">
    <property type="protein sequence ID" value="SNB60704.1"/>
    <property type="molecule type" value="Genomic_DNA"/>
</dbReference>
<keyword evidence="1" id="KW-0732">Signal</keyword>